<accession>A0A8T4J458</accession>
<evidence type="ECO:0000313" key="6">
    <source>
        <dbReference type="Proteomes" id="UP000675554"/>
    </source>
</evidence>
<dbReference type="InterPro" id="IPR001525">
    <property type="entry name" value="C5_MeTfrase"/>
</dbReference>
<evidence type="ECO:0000313" key="5">
    <source>
        <dbReference type="EMBL" id="MBR7679189.1"/>
    </source>
</evidence>
<dbReference type="Pfam" id="PF00145">
    <property type="entry name" value="DNA_methylase"/>
    <property type="match status" value="1"/>
</dbReference>
<dbReference type="GO" id="GO:0009307">
    <property type="term" value="P:DNA restriction-modification system"/>
    <property type="evidence" value="ECO:0007669"/>
    <property type="project" value="UniProtKB-KW"/>
</dbReference>
<dbReference type="SUPFAM" id="SSF53335">
    <property type="entry name" value="S-adenosyl-L-methionine-dependent methyltransferases"/>
    <property type="match status" value="1"/>
</dbReference>
<keyword evidence="1 5" id="KW-0489">Methyltransferase</keyword>
<gene>
    <name evidence="5" type="ORF">KDA82_40935</name>
</gene>
<reference evidence="5" key="1">
    <citation type="submission" date="2021-04" db="EMBL/GenBank/DDBJ databases">
        <title>Sequencing of actinobacteria type strains.</title>
        <authorList>
            <person name="Nguyen G.-S."/>
            <person name="Wentzel A."/>
        </authorList>
    </citation>
    <scope>NUCLEOTIDE SEQUENCE</scope>
    <source>
        <strain evidence="5">DSM 42095</strain>
    </source>
</reference>
<feature type="region of interest" description="Disordered" evidence="4">
    <location>
        <begin position="1"/>
        <end position="22"/>
    </location>
</feature>
<keyword evidence="3" id="KW-0680">Restriction system</keyword>
<feature type="non-terminal residue" evidence="5">
    <location>
        <position position="1"/>
    </location>
</feature>
<evidence type="ECO:0000256" key="1">
    <source>
        <dbReference type="ARBA" id="ARBA00022603"/>
    </source>
</evidence>
<feature type="non-terminal residue" evidence="5">
    <location>
        <position position="111"/>
    </location>
</feature>
<dbReference type="GO" id="GO:0032259">
    <property type="term" value="P:methylation"/>
    <property type="evidence" value="ECO:0007669"/>
    <property type="project" value="UniProtKB-KW"/>
</dbReference>
<protein>
    <submittedName>
        <fullName evidence="5">DNA cytosine methyltransferase</fullName>
    </submittedName>
</protein>
<dbReference type="Proteomes" id="UP000675554">
    <property type="component" value="Unassembled WGS sequence"/>
</dbReference>
<evidence type="ECO:0000256" key="3">
    <source>
        <dbReference type="ARBA" id="ARBA00022747"/>
    </source>
</evidence>
<proteinExistence type="predicted"/>
<dbReference type="EMBL" id="JAGSMN010002379">
    <property type="protein sequence ID" value="MBR7679189.1"/>
    <property type="molecule type" value="Genomic_DNA"/>
</dbReference>
<comment type="caution">
    <text evidence="5">The sequence shown here is derived from an EMBL/GenBank/DDBJ whole genome shotgun (WGS) entry which is preliminary data.</text>
</comment>
<sequence>PSKTVTGANDVHSGTSAVADPRIPEDNETGVFIIISEDGTWHRPLTTLELAVLQGLPTTLPDGRPLILAGKSDARWRERIGNMVPVAAAQAIAETMLRTMLAQEVGEWLMS</sequence>
<dbReference type="InterPro" id="IPR029063">
    <property type="entry name" value="SAM-dependent_MTases_sf"/>
</dbReference>
<keyword evidence="6" id="KW-1185">Reference proteome</keyword>
<evidence type="ECO:0000256" key="4">
    <source>
        <dbReference type="SAM" id="MobiDB-lite"/>
    </source>
</evidence>
<dbReference type="Gene3D" id="3.90.120.10">
    <property type="entry name" value="DNA Methylase, subunit A, domain 2"/>
    <property type="match status" value="1"/>
</dbReference>
<feature type="compositionally biased region" description="Polar residues" evidence="4">
    <location>
        <begin position="1"/>
        <end position="16"/>
    </location>
</feature>
<dbReference type="GO" id="GO:0008168">
    <property type="term" value="F:methyltransferase activity"/>
    <property type="evidence" value="ECO:0007669"/>
    <property type="project" value="UniProtKB-KW"/>
</dbReference>
<dbReference type="AlphaFoldDB" id="A0A8T4J458"/>
<organism evidence="5 6">
    <name type="scientific">Streptomyces daliensis</name>
    <dbReference type="NCBI Taxonomy" id="299421"/>
    <lineage>
        <taxon>Bacteria</taxon>
        <taxon>Bacillati</taxon>
        <taxon>Actinomycetota</taxon>
        <taxon>Actinomycetes</taxon>
        <taxon>Kitasatosporales</taxon>
        <taxon>Streptomycetaceae</taxon>
        <taxon>Streptomyces</taxon>
    </lineage>
</organism>
<name>A0A8T4J458_9ACTN</name>
<keyword evidence="2" id="KW-0808">Transferase</keyword>
<evidence type="ECO:0000256" key="2">
    <source>
        <dbReference type="ARBA" id="ARBA00022679"/>
    </source>
</evidence>